<evidence type="ECO:0000313" key="1">
    <source>
        <dbReference type="EMBL" id="QJA55407.1"/>
    </source>
</evidence>
<name>A0A6M3IDZ4_9ZZZZ</name>
<accession>A0A6M3IDZ4</accession>
<gene>
    <name evidence="1" type="ORF">MM415B02049_0004</name>
</gene>
<dbReference type="EMBL" id="MT141157">
    <property type="protein sequence ID" value="QJA55407.1"/>
    <property type="molecule type" value="Genomic_DNA"/>
</dbReference>
<sequence>MCGGGGSNEIKETSDMIEQARINAELWDYYEKEYKPLIDKYSANVTDPESQELESKKMAGEINASVMKRAQGTPSMNPVANTKRLMDVADLSTEAQGKGKGAVESKQASDVQNVINIGRGEATTATEGLNTLAQQSLKESISDEWRDQESGAMIENSLGSLAGIAAGTFSKKKLAPDTSYMQYEYNK</sequence>
<dbReference type="AlphaFoldDB" id="A0A6M3IDZ4"/>
<protein>
    <submittedName>
        <fullName evidence="1">Uncharacterized protein</fullName>
    </submittedName>
</protein>
<organism evidence="1">
    <name type="scientific">viral metagenome</name>
    <dbReference type="NCBI Taxonomy" id="1070528"/>
    <lineage>
        <taxon>unclassified sequences</taxon>
        <taxon>metagenomes</taxon>
        <taxon>organismal metagenomes</taxon>
    </lineage>
</organism>
<proteinExistence type="predicted"/>
<reference evidence="1" key="1">
    <citation type="submission" date="2020-03" db="EMBL/GenBank/DDBJ databases">
        <title>The deep terrestrial virosphere.</title>
        <authorList>
            <person name="Holmfeldt K."/>
            <person name="Nilsson E."/>
            <person name="Simone D."/>
            <person name="Lopez-Fernandez M."/>
            <person name="Wu X."/>
            <person name="de Brujin I."/>
            <person name="Lundin D."/>
            <person name="Andersson A."/>
            <person name="Bertilsson S."/>
            <person name="Dopson M."/>
        </authorList>
    </citation>
    <scope>NUCLEOTIDE SEQUENCE</scope>
    <source>
        <strain evidence="1">MM415B02049</strain>
    </source>
</reference>